<accession>A0A2C9JYL7</accession>
<proteinExistence type="inferred from homology"/>
<keyword evidence="5" id="KW-0677">Repeat</keyword>
<dbReference type="PROSITE" id="PS50920">
    <property type="entry name" value="SOLCAR"/>
    <property type="match status" value="3"/>
</dbReference>
<dbReference type="EnsemblMetazoa" id="BGLB010132-RB">
    <property type="protein sequence ID" value="BGLB010132-PB"/>
    <property type="gene ID" value="BGLB010132"/>
</dbReference>
<dbReference type="Pfam" id="PF00153">
    <property type="entry name" value="Mito_carr"/>
    <property type="match status" value="3"/>
</dbReference>
<comment type="subcellular location">
    <subcellularLocation>
        <location evidence="1">Mitochondrion membrane</location>
        <topology evidence="1">Multi-pass membrane protein</topology>
    </subcellularLocation>
</comment>
<dbReference type="InterPro" id="IPR002067">
    <property type="entry name" value="MCP"/>
</dbReference>
<protein>
    <recommendedName>
        <fullName evidence="10">Mitochondrial thiamine pyrophosphate carrier</fullName>
    </recommendedName>
    <alternativeName>
        <fullName evidence="11">Solute carrier family 25 member 19</fullName>
    </alternativeName>
</protein>
<dbReference type="PANTHER" id="PTHR24089">
    <property type="entry name" value="SOLUTE CARRIER FAMILY 25"/>
    <property type="match status" value="1"/>
</dbReference>
<dbReference type="GO" id="GO:0031966">
    <property type="term" value="C:mitochondrial membrane"/>
    <property type="evidence" value="ECO:0007669"/>
    <property type="project" value="UniProtKB-SubCell"/>
</dbReference>
<feature type="repeat" description="Solcar" evidence="13">
    <location>
        <begin position="12"/>
        <end position="104"/>
    </location>
</feature>
<dbReference type="SUPFAM" id="SSF103506">
    <property type="entry name" value="Mitochondrial carrier"/>
    <property type="match status" value="1"/>
</dbReference>
<sequence>MVGFDPLVKNHLSSTDFAIAGAISGAVTRAVSQPLDVIKIRFQLQVEPIKRNEHSKYSSIYQAVRCIIKEEGLSALWKGHIPAQALSVFYGIAQYSCFEVMTVEIWQYLPEMMTTTYRPLTHTVCGGLSGCIASFIVFPLDIIRTRFVAQGEPKLYNSLTSAVVSIGRKEGPRGFYKGLSPTVIQIAPQMGFQFGLYSLFTGLWNKAHGIWPTAAPESLEALVCGSGSGALAKLIVYPLDVIKKRLQVQGFEKARRPFGAVHQYKGLFHCLASSVRQEGVLCLYKGLCPSLLKAGFVAGLNFCIYENVCKVLAYSHRTSSR</sequence>
<dbReference type="OrthoDB" id="18574at2759"/>
<dbReference type="EnsemblMetazoa" id="BGLB010132-RC">
    <property type="protein sequence ID" value="BGLB010132-PC"/>
    <property type="gene ID" value="BGLB010132"/>
</dbReference>
<dbReference type="InterPro" id="IPR023395">
    <property type="entry name" value="MCP_dom_sf"/>
</dbReference>
<evidence type="ECO:0000256" key="7">
    <source>
        <dbReference type="ARBA" id="ARBA00023128"/>
    </source>
</evidence>
<dbReference type="InterPro" id="IPR018108">
    <property type="entry name" value="MCP_transmembrane"/>
</dbReference>
<dbReference type="EnsemblMetazoa" id="BGLB010132-RD">
    <property type="protein sequence ID" value="BGLB010132-PD"/>
    <property type="gene ID" value="BGLB010132"/>
</dbReference>
<evidence type="ECO:0000256" key="11">
    <source>
        <dbReference type="ARBA" id="ARBA00041879"/>
    </source>
</evidence>
<dbReference type="FunFam" id="1.50.40.10:FF:000011">
    <property type="entry name" value="Mitochondrial thiamine pyrophosphate carrier 1"/>
    <property type="match status" value="1"/>
</dbReference>
<keyword evidence="8 13" id="KW-0472">Membrane</keyword>
<evidence type="ECO:0000256" key="5">
    <source>
        <dbReference type="ARBA" id="ARBA00022737"/>
    </source>
</evidence>
<evidence type="ECO:0000256" key="2">
    <source>
        <dbReference type="ARBA" id="ARBA00006375"/>
    </source>
</evidence>
<evidence type="ECO:0000256" key="3">
    <source>
        <dbReference type="ARBA" id="ARBA00022448"/>
    </source>
</evidence>
<evidence type="ECO:0000313" key="16">
    <source>
        <dbReference type="Proteomes" id="UP000076420"/>
    </source>
</evidence>
<dbReference type="RefSeq" id="XP_013089121.2">
    <property type="nucleotide sequence ID" value="XM_013233667.2"/>
</dbReference>
<dbReference type="Gene3D" id="1.50.40.10">
    <property type="entry name" value="Mitochondrial carrier domain"/>
    <property type="match status" value="1"/>
</dbReference>
<keyword evidence="3 14" id="KW-0813">Transport</keyword>
<dbReference type="KEGG" id="bgt:106073178"/>
<evidence type="ECO:0000256" key="12">
    <source>
        <dbReference type="ARBA" id="ARBA00050799"/>
    </source>
</evidence>
<name>A0A2C9JYL7_BIOGL</name>
<evidence type="ECO:0000256" key="6">
    <source>
        <dbReference type="ARBA" id="ARBA00022989"/>
    </source>
</evidence>
<dbReference type="AlphaFoldDB" id="A0A2C9JYL7"/>
<comment type="catalytic activity">
    <reaction evidence="12">
        <text>thiamine phosphate(out) + thiamine diphosphate(in) = thiamine phosphate(in) + thiamine diphosphate(out)</text>
        <dbReference type="Rhea" id="RHEA:73383"/>
        <dbReference type="ChEBI" id="CHEBI:37575"/>
        <dbReference type="ChEBI" id="CHEBI:58937"/>
    </reaction>
</comment>
<keyword evidence="7" id="KW-0496">Mitochondrion</keyword>
<evidence type="ECO:0000256" key="1">
    <source>
        <dbReference type="ARBA" id="ARBA00004225"/>
    </source>
</evidence>
<reference evidence="15" key="1">
    <citation type="submission" date="2020-05" db="UniProtKB">
        <authorList>
            <consortium name="EnsemblMetazoa"/>
        </authorList>
    </citation>
    <scope>IDENTIFICATION</scope>
    <source>
        <strain evidence="15">BB02</strain>
    </source>
</reference>
<feature type="repeat" description="Solcar" evidence="13">
    <location>
        <begin position="117"/>
        <end position="203"/>
    </location>
</feature>
<dbReference type="RefSeq" id="XP_013089124.2">
    <property type="nucleotide sequence ID" value="XM_013233670.2"/>
</dbReference>
<feature type="repeat" description="Solcar" evidence="13">
    <location>
        <begin position="216"/>
        <end position="311"/>
    </location>
</feature>
<dbReference type="STRING" id="6526.A0A2C9JYL7"/>
<dbReference type="VEuPathDB" id="VectorBase:BGLB010132"/>
<evidence type="ECO:0000256" key="10">
    <source>
        <dbReference type="ARBA" id="ARBA00040836"/>
    </source>
</evidence>
<gene>
    <name evidence="15" type="primary">106073178</name>
</gene>
<dbReference type="GO" id="GO:0090422">
    <property type="term" value="F:thiamine pyrophosphate transmembrane transporter activity"/>
    <property type="evidence" value="ECO:0007669"/>
    <property type="project" value="UniProtKB-ARBA"/>
</dbReference>
<evidence type="ECO:0000256" key="13">
    <source>
        <dbReference type="PROSITE-ProRule" id="PRU00282"/>
    </source>
</evidence>
<dbReference type="VEuPathDB" id="VectorBase:BGLAX_045164"/>
<dbReference type="RefSeq" id="XP_013089122.2">
    <property type="nucleotide sequence ID" value="XM_013233668.2"/>
</dbReference>
<comment type="function">
    <text evidence="9">Mitochondrial transporter mediating uptake of thiamine diphosphate into mitochondria. It is not clear if the antiporter activity is affected by the membrane potential or by the proton electrochemical gradient.</text>
</comment>
<evidence type="ECO:0000256" key="9">
    <source>
        <dbReference type="ARBA" id="ARBA00037549"/>
    </source>
</evidence>
<dbReference type="RefSeq" id="XP_013089125.2">
    <property type="nucleotide sequence ID" value="XM_013233671.2"/>
</dbReference>
<evidence type="ECO:0000256" key="14">
    <source>
        <dbReference type="RuleBase" id="RU000488"/>
    </source>
</evidence>
<keyword evidence="6" id="KW-1133">Transmembrane helix</keyword>
<keyword evidence="4 13" id="KW-0812">Transmembrane</keyword>
<evidence type="ECO:0000256" key="4">
    <source>
        <dbReference type="ARBA" id="ARBA00022692"/>
    </source>
</evidence>
<dbReference type="EnsemblMetazoa" id="BGLB010132-RE">
    <property type="protein sequence ID" value="BGLB010132-PE"/>
    <property type="gene ID" value="BGLB010132"/>
</dbReference>
<evidence type="ECO:0000256" key="8">
    <source>
        <dbReference type="ARBA" id="ARBA00023136"/>
    </source>
</evidence>
<comment type="similarity">
    <text evidence="2 14">Belongs to the mitochondrial carrier (TC 2.A.29) family.</text>
</comment>
<dbReference type="Proteomes" id="UP000076420">
    <property type="component" value="Unassembled WGS sequence"/>
</dbReference>
<evidence type="ECO:0000313" key="15">
    <source>
        <dbReference type="EnsemblMetazoa" id="BGLB010132-PE"/>
    </source>
</evidence>
<organism evidence="15 16">
    <name type="scientific">Biomphalaria glabrata</name>
    <name type="common">Bloodfluke planorb</name>
    <name type="synonym">Freshwater snail</name>
    <dbReference type="NCBI Taxonomy" id="6526"/>
    <lineage>
        <taxon>Eukaryota</taxon>
        <taxon>Metazoa</taxon>
        <taxon>Spiralia</taxon>
        <taxon>Lophotrochozoa</taxon>
        <taxon>Mollusca</taxon>
        <taxon>Gastropoda</taxon>
        <taxon>Heterobranchia</taxon>
        <taxon>Euthyneura</taxon>
        <taxon>Panpulmonata</taxon>
        <taxon>Hygrophila</taxon>
        <taxon>Lymnaeoidea</taxon>
        <taxon>Planorbidae</taxon>
        <taxon>Biomphalaria</taxon>
    </lineage>
</organism>
<dbReference type="PRINTS" id="PR00926">
    <property type="entry name" value="MITOCARRIER"/>
</dbReference>